<dbReference type="OrthoDB" id="69641at2759"/>
<dbReference type="AlphaFoldDB" id="A0A8S1CD68"/>
<evidence type="ECO:0000256" key="1">
    <source>
        <dbReference type="ARBA" id="ARBA00004496"/>
    </source>
</evidence>
<dbReference type="InterPro" id="IPR020569">
    <property type="entry name" value="UPF0029_Impact_CS"/>
</dbReference>
<comment type="subcellular location">
    <subcellularLocation>
        <location evidence="1">Cytoplasm</location>
    </subcellularLocation>
</comment>
<dbReference type="PROSITE" id="PS00910">
    <property type="entry name" value="UPF0029"/>
    <property type="match status" value="1"/>
</dbReference>
<sequence length="251" mass="28255">MSCDNISQQADEIEALRSIYEGHFSIEDEANRSYAIQVEEGSKEAMFQISAPWLKGTQRAEASSQLENVFLENIGEPVIYQWVEKLREVLQSFNDTESCNTEEDPIQETRENKSEHHSQFPLVHGEPLQAGKCTFQGHLAIVKSTDDVKEALQTLLEIKKVANATHNMYAYRIKKESGNISSDCDDDGETHAGSRMLHLLEILNVTNVLVVVTRWFGGVHLGPARFQHINNAARQVLTQAQMIVDEKKGSK</sequence>
<accession>A0A8S1CD68</accession>
<evidence type="ECO:0000256" key="5">
    <source>
        <dbReference type="ARBA" id="ARBA00022845"/>
    </source>
</evidence>
<evidence type="ECO:0000259" key="7">
    <source>
        <dbReference type="SMART" id="SM00591"/>
    </source>
</evidence>
<dbReference type="Pfam" id="PF05773">
    <property type="entry name" value="RWD"/>
    <property type="match status" value="1"/>
</dbReference>
<dbReference type="EMBL" id="CADEPI010000020">
    <property type="protein sequence ID" value="CAB3365287.1"/>
    <property type="molecule type" value="Genomic_DNA"/>
</dbReference>
<protein>
    <recommendedName>
        <fullName evidence="7">RWD domain-containing protein</fullName>
    </recommendedName>
</protein>
<dbReference type="PANTHER" id="PTHR16301:SF25">
    <property type="entry name" value="PROTEIN IMPACT"/>
    <property type="match status" value="1"/>
</dbReference>
<keyword evidence="5" id="KW-0810">Translation regulation</keyword>
<dbReference type="InterPro" id="IPR006575">
    <property type="entry name" value="RWD_dom"/>
</dbReference>
<dbReference type="InterPro" id="IPR023582">
    <property type="entry name" value="Impact"/>
</dbReference>
<name>A0A8S1CD68_9INSE</name>
<organism evidence="8 9">
    <name type="scientific">Cloeon dipterum</name>
    <dbReference type="NCBI Taxonomy" id="197152"/>
    <lineage>
        <taxon>Eukaryota</taxon>
        <taxon>Metazoa</taxon>
        <taxon>Ecdysozoa</taxon>
        <taxon>Arthropoda</taxon>
        <taxon>Hexapoda</taxon>
        <taxon>Insecta</taxon>
        <taxon>Pterygota</taxon>
        <taxon>Palaeoptera</taxon>
        <taxon>Ephemeroptera</taxon>
        <taxon>Pisciforma</taxon>
        <taxon>Baetidae</taxon>
        <taxon>Cloeon</taxon>
    </lineage>
</organism>
<evidence type="ECO:0000313" key="9">
    <source>
        <dbReference type="Proteomes" id="UP000494165"/>
    </source>
</evidence>
<dbReference type="Gene3D" id="3.10.110.10">
    <property type="entry name" value="Ubiquitin Conjugating Enzyme"/>
    <property type="match status" value="1"/>
</dbReference>
<keyword evidence="3" id="KW-0963">Cytoplasm</keyword>
<keyword evidence="9" id="KW-1185">Reference proteome</keyword>
<dbReference type="InterPro" id="IPR016135">
    <property type="entry name" value="UBQ-conjugating_enzyme/RWD"/>
</dbReference>
<feature type="domain" description="RWD" evidence="7">
    <location>
        <begin position="11"/>
        <end position="93"/>
    </location>
</feature>
<gene>
    <name evidence="8" type="ORF">CLODIP_2_CD06166</name>
</gene>
<proteinExistence type="inferred from homology"/>
<comment type="caution">
    <text evidence="8">The sequence shown here is derived from an EMBL/GenBank/DDBJ whole genome shotgun (WGS) entry which is preliminary data.</text>
</comment>
<reference evidence="8 9" key="1">
    <citation type="submission" date="2020-04" db="EMBL/GenBank/DDBJ databases">
        <authorList>
            <person name="Alioto T."/>
            <person name="Alioto T."/>
            <person name="Gomez Garrido J."/>
        </authorList>
    </citation>
    <scope>NUCLEOTIDE SEQUENCE [LARGE SCALE GENOMIC DNA]</scope>
</reference>
<dbReference type="SUPFAM" id="SSF54495">
    <property type="entry name" value="UBC-like"/>
    <property type="match status" value="1"/>
</dbReference>
<dbReference type="GO" id="GO:0140469">
    <property type="term" value="P:GCN2-mediated signaling"/>
    <property type="evidence" value="ECO:0007669"/>
    <property type="project" value="TreeGrafter"/>
</dbReference>
<evidence type="ECO:0000256" key="4">
    <source>
        <dbReference type="ARBA" id="ARBA00022491"/>
    </source>
</evidence>
<keyword evidence="4" id="KW-0678">Repressor</keyword>
<dbReference type="Proteomes" id="UP000494165">
    <property type="component" value="Unassembled WGS sequence"/>
</dbReference>
<dbReference type="Pfam" id="PF01205">
    <property type="entry name" value="Impact_N"/>
    <property type="match status" value="1"/>
</dbReference>
<dbReference type="PANTHER" id="PTHR16301">
    <property type="entry name" value="IMPACT-RELATED"/>
    <property type="match status" value="1"/>
</dbReference>
<evidence type="ECO:0000313" key="8">
    <source>
        <dbReference type="EMBL" id="CAB3365287.1"/>
    </source>
</evidence>
<dbReference type="InterPro" id="IPR020568">
    <property type="entry name" value="Ribosomal_Su5_D2-typ_SF"/>
</dbReference>
<dbReference type="InterPro" id="IPR036956">
    <property type="entry name" value="Impact_N_sf"/>
</dbReference>
<keyword evidence="6" id="KW-0346">Stress response</keyword>
<dbReference type="InterPro" id="IPR001498">
    <property type="entry name" value="Impact_N"/>
</dbReference>
<dbReference type="GO" id="GO:0005737">
    <property type="term" value="C:cytoplasm"/>
    <property type="evidence" value="ECO:0007669"/>
    <property type="project" value="UniProtKB-SubCell"/>
</dbReference>
<evidence type="ECO:0000256" key="6">
    <source>
        <dbReference type="ARBA" id="ARBA00023016"/>
    </source>
</evidence>
<evidence type="ECO:0000256" key="2">
    <source>
        <dbReference type="ARBA" id="ARBA00007665"/>
    </source>
</evidence>
<dbReference type="GO" id="GO:0006446">
    <property type="term" value="P:regulation of translational initiation"/>
    <property type="evidence" value="ECO:0007669"/>
    <property type="project" value="TreeGrafter"/>
</dbReference>
<evidence type="ECO:0000256" key="3">
    <source>
        <dbReference type="ARBA" id="ARBA00022490"/>
    </source>
</evidence>
<dbReference type="CDD" id="cd23821">
    <property type="entry name" value="RWD_IMPACT"/>
    <property type="match status" value="1"/>
</dbReference>
<dbReference type="SUPFAM" id="SSF54211">
    <property type="entry name" value="Ribosomal protein S5 domain 2-like"/>
    <property type="match status" value="1"/>
</dbReference>
<comment type="similarity">
    <text evidence="2">Belongs to the IMPACT family.</text>
</comment>
<dbReference type="Gene3D" id="3.30.230.30">
    <property type="entry name" value="Impact, N-terminal domain"/>
    <property type="match status" value="1"/>
</dbReference>
<dbReference type="SMART" id="SM00591">
    <property type="entry name" value="RWD"/>
    <property type="match status" value="1"/>
</dbReference>